<dbReference type="InterPro" id="IPR001370">
    <property type="entry name" value="BIR_rpt"/>
</dbReference>
<dbReference type="CDD" id="cd00022">
    <property type="entry name" value="BIR"/>
    <property type="match status" value="1"/>
</dbReference>
<dbReference type="Pfam" id="PF13920">
    <property type="entry name" value="zf-C3HC4_3"/>
    <property type="match status" value="1"/>
</dbReference>
<keyword evidence="1" id="KW-0479">Metal-binding</keyword>
<organism evidence="3 4">
    <name type="scientific">Hemileuca sp. nucleopolyhedrovirus</name>
    <dbReference type="NCBI Taxonomy" id="1367203"/>
    <lineage>
        <taxon>Viruses</taxon>
        <taxon>Viruses incertae sedis</taxon>
        <taxon>Naldaviricetes</taxon>
        <taxon>Lefavirales</taxon>
        <taxon>Baculoviridae</taxon>
        <taxon>Alphabaculovirus</taxon>
        <taxon>Alphabaculovirus heleucae</taxon>
        <taxon>Hemileuca species nucleopolyhedrovirus</taxon>
    </lineage>
</organism>
<dbReference type="InterPro" id="IPR001841">
    <property type="entry name" value="Znf_RING"/>
</dbReference>
<dbReference type="Pfam" id="PF00653">
    <property type="entry name" value="BIR"/>
    <property type="match status" value="1"/>
</dbReference>
<feature type="domain" description="RING-type" evidence="2">
    <location>
        <begin position="128"/>
        <end position="163"/>
    </location>
</feature>
<dbReference type="PROSITE" id="PS50089">
    <property type="entry name" value="ZF_RING_2"/>
    <property type="match status" value="1"/>
</dbReference>
<dbReference type="GeneID" id="16489503"/>
<evidence type="ECO:0000313" key="3">
    <source>
        <dbReference type="EMBL" id="AGR56853.1"/>
    </source>
</evidence>
<evidence type="ECO:0000259" key="2">
    <source>
        <dbReference type="PROSITE" id="PS50089"/>
    </source>
</evidence>
<dbReference type="Gene3D" id="3.30.40.10">
    <property type="entry name" value="Zinc/RING finger domain, C3HC4 (zinc finger)"/>
    <property type="match status" value="1"/>
</dbReference>
<reference evidence="3 4" key="1">
    <citation type="journal article" date="2013" name="Virus Genes">
        <title>The genome of a baculovirus isolated from Hemileuca sp. encodes a serpin ortholog.</title>
        <authorList>
            <person name="Rohrmann G.F."/>
            <person name="Erlandson M.A."/>
            <person name="Theilmann D.A."/>
        </authorList>
    </citation>
    <scope>NUCLEOTIDE SEQUENCE [LARGE SCALE GENOMIC DNA]</scope>
</reference>
<dbReference type="RefSeq" id="YP_008378317.1">
    <property type="nucleotide sequence ID" value="NC_021923.1"/>
</dbReference>
<accession>S5MQA6</accession>
<gene>
    <name evidence="3" type="ORF">Hesp101</name>
</gene>
<dbReference type="InterPro" id="IPR013083">
    <property type="entry name" value="Znf_RING/FYVE/PHD"/>
</dbReference>
<dbReference type="PANTHER" id="PTHR10044:SF139">
    <property type="entry name" value="DEATH-ASSOCIATED INHIBITOR OF APOPTOSIS 2"/>
    <property type="match status" value="1"/>
</dbReference>
<protein>
    <submittedName>
        <fullName evidence="3">Iap3</fullName>
    </submittedName>
</protein>
<dbReference type="InterPro" id="IPR050784">
    <property type="entry name" value="IAP"/>
</dbReference>
<dbReference type="PROSITE" id="PS50143">
    <property type="entry name" value="BIR_REPEAT_2"/>
    <property type="match status" value="1"/>
</dbReference>
<dbReference type="OrthoDB" id="23813at10239"/>
<dbReference type="SMART" id="SM00238">
    <property type="entry name" value="BIR"/>
    <property type="match status" value="1"/>
</dbReference>
<keyword evidence="1" id="KW-0862">Zinc</keyword>
<dbReference type="Proteomes" id="UP000203768">
    <property type="component" value="Segment"/>
</dbReference>
<proteinExistence type="predicted"/>
<keyword evidence="1" id="KW-0863">Zinc-finger</keyword>
<evidence type="ECO:0000313" key="4">
    <source>
        <dbReference type="Proteomes" id="UP000203768"/>
    </source>
</evidence>
<name>S5MQA6_9ABAC</name>
<dbReference type="GO" id="GO:0008270">
    <property type="term" value="F:zinc ion binding"/>
    <property type="evidence" value="ECO:0007669"/>
    <property type="project" value="UniProtKB-KW"/>
</dbReference>
<dbReference type="Gene3D" id="1.10.1170.10">
    <property type="entry name" value="Inhibitor Of Apoptosis Protein (2mihbC-IAP-1), Chain A"/>
    <property type="match status" value="1"/>
</dbReference>
<dbReference type="GO" id="GO:0051726">
    <property type="term" value="P:regulation of cell cycle"/>
    <property type="evidence" value="ECO:0007669"/>
    <property type="project" value="TreeGrafter"/>
</dbReference>
<evidence type="ECO:0000256" key="1">
    <source>
        <dbReference type="PROSITE-ProRule" id="PRU00175"/>
    </source>
</evidence>
<dbReference type="EMBL" id="KF158713">
    <property type="protein sequence ID" value="AGR56853.1"/>
    <property type="molecule type" value="Genomic_DNA"/>
</dbReference>
<dbReference type="SUPFAM" id="SSF57924">
    <property type="entry name" value="Inhibitor of apoptosis (IAP) repeat"/>
    <property type="match status" value="1"/>
</dbReference>
<dbReference type="KEGG" id="vg:16489503"/>
<keyword evidence="4" id="KW-1185">Reference proteome</keyword>
<sequence length="175" mass="20748">MDNMTDIEDRLKTFKGRYWWSKDCDITCREMACAGFFYLGTEKGRGYAVKCAYCNIVIDHDWPIGSDPMSEHKRYSKCRYIEEMLKYPFEPTNNSCRLLTLSQSFHSQLKYQKQNNDSKKDSEYFYRCVICLDNERQIMFQPCHHVVCCRTCSDLITDCVICRSVIIERVIVFLN</sequence>
<dbReference type="PANTHER" id="PTHR10044">
    <property type="entry name" value="INHIBITOR OF APOPTOSIS"/>
    <property type="match status" value="1"/>
</dbReference>